<accession>A0A914XC94</accession>
<reference evidence="2" key="1">
    <citation type="submission" date="2022-11" db="UniProtKB">
        <authorList>
            <consortium name="WormBaseParasite"/>
        </authorList>
    </citation>
    <scope>IDENTIFICATION</scope>
</reference>
<organism evidence="1 2">
    <name type="scientific">Plectus sambesii</name>
    <dbReference type="NCBI Taxonomy" id="2011161"/>
    <lineage>
        <taxon>Eukaryota</taxon>
        <taxon>Metazoa</taxon>
        <taxon>Ecdysozoa</taxon>
        <taxon>Nematoda</taxon>
        <taxon>Chromadorea</taxon>
        <taxon>Plectida</taxon>
        <taxon>Plectina</taxon>
        <taxon>Plectoidea</taxon>
        <taxon>Plectidae</taxon>
        <taxon>Plectus</taxon>
    </lineage>
</organism>
<dbReference type="WBParaSite" id="PSAMB.scaffold739size42317.g8318.t1">
    <property type="protein sequence ID" value="PSAMB.scaffold739size42317.g8318.t1"/>
    <property type="gene ID" value="PSAMB.scaffold739size42317.g8318"/>
</dbReference>
<name>A0A914XC94_9BILA</name>
<dbReference type="Proteomes" id="UP000887566">
    <property type="component" value="Unplaced"/>
</dbReference>
<sequence>MLDFIVSSFRTPSYFCLSSLCLHPHRVERSTTFRSRSVGRWPRPDSSQTCTLAEDDEGRQMIATTAACPLPSPSLFRDLTLLTVTIRERPPVVSVSPAARIHPSPATAAHPCRVATGGTGRPIVRGQEGRPSCLPGADCHLGPAGRPRRPPLLLARPREHVPPPPPSVPLGHLLYCAVPGT</sequence>
<dbReference type="AlphaFoldDB" id="A0A914XC94"/>
<evidence type="ECO:0000313" key="1">
    <source>
        <dbReference type="Proteomes" id="UP000887566"/>
    </source>
</evidence>
<keyword evidence="1" id="KW-1185">Reference proteome</keyword>
<proteinExistence type="predicted"/>
<protein>
    <submittedName>
        <fullName evidence="2">Uncharacterized protein</fullName>
    </submittedName>
</protein>
<evidence type="ECO:0000313" key="2">
    <source>
        <dbReference type="WBParaSite" id="PSAMB.scaffold739size42317.g8318.t1"/>
    </source>
</evidence>